<sequence length="340" mass="39484">MIDPPKKDHNIEVEVEQLENLAESQNSGDDIPCICQRRKRAIKIVNEPAAIRSILHLEPGPSQWLVRQIHRRAQELKDYGVETHIRWVPGHAGVESNENADQAAKDAAKTGIHCRERFNSLSHMSRLITECKRKEDRKWFRAQHQKRKPESRSTYKLLDNKQMMDKAAAGAKKGLACLYYQLKLGHAHTADYLFNIGKNSSRSCSRCQNAGIQTVRHLMMDCRKWRQERDTMWAEVKKKGCTLNRNWEQVRDIFVDEKATASILRFLLCIGIGRKYNEEEVEERERNRLLDIDELPKASGPNWKIEDIWASLGRDSMGDQELTKLIESVHDRRLDVRGEH</sequence>
<dbReference type="EMBL" id="PEDP01000461">
    <property type="protein sequence ID" value="POS85905.1"/>
    <property type="molecule type" value="Genomic_DNA"/>
</dbReference>
<reference evidence="1 2" key="1">
    <citation type="submission" date="2017-10" db="EMBL/GenBank/DDBJ databases">
        <title>Development of genomic resources for the powdery mildew, Erysiphe pulchra.</title>
        <authorList>
            <person name="Wadl P.A."/>
            <person name="Mack B.M."/>
            <person name="Moore G."/>
            <person name="Beltz S.B."/>
        </authorList>
    </citation>
    <scope>NUCLEOTIDE SEQUENCE [LARGE SCALE GENOMIC DNA]</scope>
    <source>
        <strain evidence="1">Cflorida</strain>
    </source>
</reference>
<dbReference type="OrthoDB" id="4226800at2759"/>
<gene>
    <name evidence="1" type="ORF">EPUL_002116</name>
</gene>
<dbReference type="AlphaFoldDB" id="A0A2S4PV52"/>
<keyword evidence="2" id="KW-1185">Reference proteome</keyword>
<dbReference type="Gene3D" id="3.30.420.10">
    <property type="entry name" value="Ribonuclease H-like superfamily/Ribonuclease H"/>
    <property type="match status" value="1"/>
</dbReference>
<evidence type="ECO:0000313" key="1">
    <source>
        <dbReference type="EMBL" id="POS85905.1"/>
    </source>
</evidence>
<dbReference type="InterPro" id="IPR012337">
    <property type="entry name" value="RNaseH-like_sf"/>
</dbReference>
<name>A0A2S4PV52_9PEZI</name>
<dbReference type="GO" id="GO:0003676">
    <property type="term" value="F:nucleic acid binding"/>
    <property type="evidence" value="ECO:0007669"/>
    <property type="project" value="InterPro"/>
</dbReference>
<feature type="non-terminal residue" evidence="1">
    <location>
        <position position="340"/>
    </location>
</feature>
<dbReference type="InterPro" id="IPR036397">
    <property type="entry name" value="RNaseH_sf"/>
</dbReference>
<dbReference type="SUPFAM" id="SSF53098">
    <property type="entry name" value="Ribonuclease H-like"/>
    <property type="match status" value="1"/>
</dbReference>
<proteinExistence type="predicted"/>
<comment type="caution">
    <text evidence="1">The sequence shown here is derived from an EMBL/GenBank/DDBJ whole genome shotgun (WGS) entry which is preliminary data.</text>
</comment>
<accession>A0A2S4PV52</accession>
<organism evidence="1 2">
    <name type="scientific">Erysiphe pulchra</name>
    <dbReference type="NCBI Taxonomy" id="225359"/>
    <lineage>
        <taxon>Eukaryota</taxon>
        <taxon>Fungi</taxon>
        <taxon>Dikarya</taxon>
        <taxon>Ascomycota</taxon>
        <taxon>Pezizomycotina</taxon>
        <taxon>Leotiomycetes</taxon>
        <taxon>Erysiphales</taxon>
        <taxon>Erysiphaceae</taxon>
        <taxon>Erysiphe</taxon>
    </lineage>
</organism>
<evidence type="ECO:0000313" key="2">
    <source>
        <dbReference type="Proteomes" id="UP000237438"/>
    </source>
</evidence>
<dbReference type="Proteomes" id="UP000237438">
    <property type="component" value="Unassembled WGS sequence"/>
</dbReference>
<protein>
    <submittedName>
        <fullName evidence="1">Uncharacterized protein</fullName>
    </submittedName>
</protein>